<evidence type="ECO:0000313" key="7">
    <source>
        <dbReference type="Proteomes" id="UP000051449"/>
    </source>
</evidence>
<keyword evidence="3" id="KW-0238">DNA-binding</keyword>
<dbReference type="KEGG" id="abk:LX00_10460"/>
<accession>A0AAP1AF26</accession>
<dbReference type="InterPro" id="IPR038722">
    <property type="entry name" value="Ner_HTH_dom"/>
</dbReference>
<dbReference type="GO" id="GO:0003677">
    <property type="term" value="F:DNA binding"/>
    <property type="evidence" value="ECO:0007669"/>
    <property type="project" value="UniProtKB-KW"/>
</dbReference>
<dbReference type="Pfam" id="PF13693">
    <property type="entry name" value="HTH_35"/>
    <property type="match status" value="1"/>
</dbReference>
<comment type="caution">
    <text evidence="6">The sequence shown here is derived from an EMBL/GenBank/DDBJ whole genome shotgun (WGS) entry which is preliminary data.</text>
</comment>
<dbReference type="RefSeq" id="WP_024437162.1">
    <property type="nucleotide sequence ID" value="NZ_CAUZJW010000005.1"/>
</dbReference>
<evidence type="ECO:0000256" key="2">
    <source>
        <dbReference type="ARBA" id="ARBA00023015"/>
    </source>
</evidence>
<reference evidence="6 7" key="1">
    <citation type="submission" date="2015-10" db="EMBL/GenBank/DDBJ databases">
        <title>The utility of whole genome sequencing in characterizing Acinetobacter epidemiology and analyzing hospital outbreaks.</title>
        <authorList>
            <person name="Ozer E.A."/>
            <person name="Fitzpatrick M.A."/>
            <person name="Hauser A.R."/>
        </authorList>
    </citation>
    <scope>NUCLEOTIDE SEQUENCE [LARGE SCALE GENOMIC DNA]</scope>
    <source>
        <strain evidence="6 7">ABBL072</strain>
    </source>
</reference>
<dbReference type="AlphaFoldDB" id="A0AAP1AF26"/>
<proteinExistence type="inferred from homology"/>
<dbReference type="InterPro" id="IPR010982">
    <property type="entry name" value="Lambda_DNA-bd_dom_sf"/>
</dbReference>
<keyword evidence="2" id="KW-0805">Transcription regulation</keyword>
<feature type="domain" description="Ner winged helix-turn-helix DNA-binding" evidence="5">
    <location>
        <begin position="10"/>
        <end position="82"/>
    </location>
</feature>
<dbReference type="Gene3D" id="1.10.260.40">
    <property type="entry name" value="lambda repressor-like DNA-binding domains"/>
    <property type="match status" value="1"/>
</dbReference>
<organism evidence="6 7">
    <name type="scientific">Acinetobacter baumannii</name>
    <dbReference type="NCBI Taxonomy" id="470"/>
    <lineage>
        <taxon>Bacteria</taxon>
        <taxon>Pseudomonadati</taxon>
        <taxon>Pseudomonadota</taxon>
        <taxon>Gammaproteobacteria</taxon>
        <taxon>Moraxellales</taxon>
        <taxon>Moraxellaceae</taxon>
        <taxon>Acinetobacter</taxon>
        <taxon>Acinetobacter calcoaceticus/baumannii complex</taxon>
    </lineage>
</organism>
<dbReference type="Proteomes" id="UP000051449">
    <property type="component" value="Unassembled WGS sequence"/>
</dbReference>
<evidence type="ECO:0000259" key="5">
    <source>
        <dbReference type="Pfam" id="PF13693"/>
    </source>
</evidence>
<gene>
    <name evidence="6" type="ORF">APD33_10730</name>
</gene>
<evidence type="ECO:0000256" key="1">
    <source>
        <dbReference type="ARBA" id="ARBA00006157"/>
    </source>
</evidence>
<comment type="similarity">
    <text evidence="1">Belongs to the ner transcriptional regulatory family.</text>
</comment>
<protein>
    <recommendedName>
        <fullName evidence="5">Ner winged helix-turn-helix DNA-binding domain-containing protein</fullName>
    </recommendedName>
</protein>
<sequence length="91" mass="10585">MGFEQKPTEHWDKYSIKAEIERRGKSLTQLAKDNNLPAQTVRNALCHPSKSGELVISQFLGKPLHVLFPERWTKDNKRLYPRYSNSKKECA</sequence>
<dbReference type="EMBL" id="LLGC01000166">
    <property type="protein sequence ID" value="KQE04633.1"/>
    <property type="molecule type" value="Genomic_DNA"/>
</dbReference>
<evidence type="ECO:0000256" key="3">
    <source>
        <dbReference type="ARBA" id="ARBA00023125"/>
    </source>
</evidence>
<evidence type="ECO:0000313" key="6">
    <source>
        <dbReference type="EMBL" id="KQE04633.1"/>
    </source>
</evidence>
<name>A0AAP1AF26_ACIBA</name>
<keyword evidence="4" id="KW-0804">Transcription</keyword>
<dbReference type="KEGG" id="abau:IX87_21245"/>
<evidence type="ECO:0000256" key="4">
    <source>
        <dbReference type="ARBA" id="ARBA00023163"/>
    </source>
</evidence>
<dbReference type="SUPFAM" id="SSF47413">
    <property type="entry name" value="lambda repressor-like DNA-binding domains"/>
    <property type="match status" value="1"/>
</dbReference>